<name>A0A8H5H153_9AGAR</name>
<evidence type="ECO:0000313" key="4">
    <source>
        <dbReference type="Proteomes" id="UP000518752"/>
    </source>
</evidence>
<evidence type="ECO:0000313" key="3">
    <source>
        <dbReference type="EMBL" id="KAF5374710.1"/>
    </source>
</evidence>
<accession>A0A8H5H153</accession>
<proteinExistence type="predicted"/>
<organism evidence="3 4">
    <name type="scientific">Collybiopsis confluens</name>
    <dbReference type="NCBI Taxonomy" id="2823264"/>
    <lineage>
        <taxon>Eukaryota</taxon>
        <taxon>Fungi</taxon>
        <taxon>Dikarya</taxon>
        <taxon>Basidiomycota</taxon>
        <taxon>Agaricomycotina</taxon>
        <taxon>Agaricomycetes</taxon>
        <taxon>Agaricomycetidae</taxon>
        <taxon>Agaricales</taxon>
        <taxon>Marasmiineae</taxon>
        <taxon>Omphalotaceae</taxon>
        <taxon>Collybiopsis</taxon>
    </lineage>
</organism>
<gene>
    <name evidence="3" type="ORF">D9757_011795</name>
</gene>
<dbReference type="Proteomes" id="UP000518752">
    <property type="component" value="Unassembled WGS sequence"/>
</dbReference>
<dbReference type="AlphaFoldDB" id="A0A8H5H153"/>
<reference evidence="3 4" key="1">
    <citation type="journal article" date="2020" name="ISME J.">
        <title>Uncovering the hidden diversity of litter-decomposition mechanisms in mushroom-forming fungi.</title>
        <authorList>
            <person name="Floudas D."/>
            <person name="Bentzer J."/>
            <person name="Ahren D."/>
            <person name="Johansson T."/>
            <person name="Persson P."/>
            <person name="Tunlid A."/>
        </authorList>
    </citation>
    <scope>NUCLEOTIDE SEQUENCE [LARGE SCALE GENOMIC DNA]</scope>
    <source>
        <strain evidence="3 4">CBS 406.79</strain>
    </source>
</reference>
<comment type="caution">
    <text evidence="3">The sequence shown here is derived from an EMBL/GenBank/DDBJ whole genome shotgun (WGS) entry which is preliminary data.</text>
</comment>
<feature type="compositionally biased region" description="Polar residues" evidence="1">
    <location>
        <begin position="94"/>
        <end position="106"/>
    </location>
</feature>
<feature type="transmembrane region" description="Helical" evidence="2">
    <location>
        <begin position="24"/>
        <end position="46"/>
    </location>
</feature>
<keyword evidence="2" id="KW-0812">Transmembrane</keyword>
<keyword evidence="2" id="KW-1133">Transmembrane helix</keyword>
<dbReference type="EMBL" id="JAACJN010000099">
    <property type="protein sequence ID" value="KAF5374710.1"/>
    <property type="molecule type" value="Genomic_DNA"/>
</dbReference>
<keyword evidence="2" id="KW-0472">Membrane</keyword>
<evidence type="ECO:0000256" key="1">
    <source>
        <dbReference type="SAM" id="MobiDB-lite"/>
    </source>
</evidence>
<evidence type="ECO:0000256" key="2">
    <source>
        <dbReference type="SAM" id="Phobius"/>
    </source>
</evidence>
<keyword evidence="4" id="KW-1185">Reference proteome</keyword>
<sequence length="258" mass="28719">MLLNAAQSSPASAIQLSGSKSTTIIPAIVGSLVGALAFGVGIFLYIRRRSRLRQRAFHKMRLSIDIEESAAAQSTRQLAQLEKHAPEEAVNFDEPSTTPNSAQSLQQLETQQEWYRNDPSLHREDENLPLPPPADNSDLRAQMTEMKVTMERVLAHYFDVGWTASYTLSPLDTWTSGERLNKHHMLGVIRRQVYLSSCLTELRETADRGAVWAETVGITIARTINHALASPFSSSVLTFVYFPSSPRKHGDPPHSQLP</sequence>
<feature type="region of interest" description="Disordered" evidence="1">
    <location>
        <begin position="75"/>
        <end position="106"/>
    </location>
</feature>
<protein>
    <submittedName>
        <fullName evidence="3">Uncharacterized protein</fullName>
    </submittedName>
</protein>